<keyword evidence="4" id="KW-1185">Reference proteome</keyword>
<gene>
    <name evidence="2" type="ORF">JXQ802_LOCUS52713</name>
    <name evidence="1" type="ORF">PYM288_LOCUS36378</name>
</gene>
<comment type="caution">
    <text evidence="1">The sequence shown here is derived from an EMBL/GenBank/DDBJ whole genome shotgun (WGS) entry which is preliminary data.</text>
</comment>
<reference evidence="1" key="1">
    <citation type="submission" date="2021-02" db="EMBL/GenBank/DDBJ databases">
        <authorList>
            <person name="Nowell W R."/>
        </authorList>
    </citation>
    <scope>NUCLEOTIDE SEQUENCE</scope>
</reference>
<dbReference type="AlphaFoldDB" id="A0A815PAT3"/>
<dbReference type="Proteomes" id="UP000663854">
    <property type="component" value="Unassembled WGS sequence"/>
</dbReference>
<organism evidence="1 3">
    <name type="scientific">Rotaria sordida</name>
    <dbReference type="NCBI Taxonomy" id="392033"/>
    <lineage>
        <taxon>Eukaryota</taxon>
        <taxon>Metazoa</taxon>
        <taxon>Spiralia</taxon>
        <taxon>Gnathifera</taxon>
        <taxon>Rotifera</taxon>
        <taxon>Eurotatoria</taxon>
        <taxon>Bdelloidea</taxon>
        <taxon>Philodinida</taxon>
        <taxon>Philodinidae</taxon>
        <taxon>Rotaria</taxon>
    </lineage>
</organism>
<accession>A0A815PAT3</accession>
<name>A0A815PAT3_9BILA</name>
<dbReference type="Proteomes" id="UP000663870">
    <property type="component" value="Unassembled WGS sequence"/>
</dbReference>
<evidence type="ECO:0000313" key="2">
    <source>
        <dbReference type="EMBL" id="CAF1637574.1"/>
    </source>
</evidence>
<dbReference type="EMBL" id="CAJNOH010006999">
    <property type="protein sequence ID" value="CAF1446898.1"/>
    <property type="molecule type" value="Genomic_DNA"/>
</dbReference>
<evidence type="ECO:0000313" key="4">
    <source>
        <dbReference type="Proteomes" id="UP000663870"/>
    </source>
</evidence>
<evidence type="ECO:0000313" key="1">
    <source>
        <dbReference type="EMBL" id="CAF1446898.1"/>
    </source>
</evidence>
<dbReference type="EMBL" id="CAJNOL010008613">
    <property type="protein sequence ID" value="CAF1637574.1"/>
    <property type="molecule type" value="Genomic_DNA"/>
</dbReference>
<feature type="non-terminal residue" evidence="1">
    <location>
        <position position="1"/>
    </location>
</feature>
<protein>
    <submittedName>
        <fullName evidence="1">Uncharacterized protein</fullName>
    </submittedName>
</protein>
<evidence type="ECO:0000313" key="3">
    <source>
        <dbReference type="Proteomes" id="UP000663854"/>
    </source>
</evidence>
<proteinExistence type="predicted"/>
<sequence length="270" mass="31401">VYLPLIYRARACIVIETFFWLIYNKEENQKQFVLSVDEIGLETDPSSIENLDNVWSESLLRWAACVRLLMDKNMDESAAEALENHLIRMTRLASDETQIPKSMSIRIAILVLQVKALRWCFDEEIERCLIGLETATEIEFSLVKDLDNPEIVYIRSAELFAFYLLVFHRSYSRVSSAYDLHYSSVPITDFPSIAFDLYEKTNRTAPYRGINMLGMARAQAQMGHRAEASQLYQRLLHNWSHSLFSSSIDQIVIQEAIDYLRRNMPGYDYN</sequence>